<comment type="caution">
    <text evidence="2">The sequence shown here is derived from an EMBL/GenBank/DDBJ whole genome shotgun (WGS) entry which is preliminary data.</text>
</comment>
<dbReference type="Pfam" id="PF13581">
    <property type="entry name" value="HATPase_c_2"/>
    <property type="match status" value="1"/>
</dbReference>
<dbReference type="InterPro" id="IPR039248">
    <property type="entry name" value="Ptase_RsbX"/>
</dbReference>
<keyword evidence="3" id="KW-1185">Reference proteome</keyword>
<reference evidence="2 3" key="1">
    <citation type="submission" date="2020-08" db="EMBL/GenBank/DDBJ databases">
        <title>Sequencing the genomes of 1000 actinobacteria strains.</title>
        <authorList>
            <person name="Klenk H.-P."/>
        </authorList>
    </citation>
    <scope>NUCLEOTIDE SEQUENCE [LARGE SCALE GENOMIC DNA]</scope>
    <source>
        <strain evidence="2 3">DSM 44936</strain>
    </source>
</reference>
<feature type="domain" description="PPM-type phosphatase" evidence="1">
    <location>
        <begin position="144"/>
        <end position="333"/>
    </location>
</feature>
<dbReference type="InterPro" id="IPR001932">
    <property type="entry name" value="PPM-type_phosphatase-like_dom"/>
</dbReference>
<dbReference type="Gene3D" id="3.30.565.10">
    <property type="entry name" value="Histidine kinase-like ATPase, C-terminal domain"/>
    <property type="match status" value="1"/>
</dbReference>
<sequence>MDALIPRQDQWLRMEDASAIGAARRIATALASAGGFDDERTGRVGVAVSEAASNLVKHADAGTMLIRPHPEAATTIEIVCVDEGPGMADIVARTRDGYSTAGTLGIGLGAISRLTDAWDVDSRPGRGTVLSMSFHKPGSAAAGTRECGLYRPVGDEVACGDAFAVRDAGDTMTAIVCDGLGHGIAAAAASAEAVRVFRSFPDVSPGTVVTRVHEALGGTRGGAVAVVRVDRVSRKAVYAGVGNISGWIVRADGRQGMVSVPGIAGHRARGVREATYELPEHGVVVMHSDGLTDRWSLQSYPGLLTHTAPVLAGTLLRDWAVRRDDACVLVIRAER</sequence>
<dbReference type="Gene3D" id="3.60.40.10">
    <property type="entry name" value="PPM-type phosphatase domain"/>
    <property type="match status" value="1"/>
</dbReference>
<dbReference type="InterPro" id="IPR036457">
    <property type="entry name" value="PPM-type-like_dom_sf"/>
</dbReference>
<proteinExistence type="predicted"/>
<dbReference type="AlphaFoldDB" id="A0A7X0M882"/>
<accession>A0A7X0M882</accession>
<evidence type="ECO:0000313" key="2">
    <source>
        <dbReference type="EMBL" id="MBB6475097.1"/>
    </source>
</evidence>
<dbReference type="PANTHER" id="PTHR35801">
    <property type="entry name" value="PHOSPHOSERINE PHOSPHATASE RSBX"/>
    <property type="match status" value="1"/>
</dbReference>
<dbReference type="PANTHER" id="PTHR35801:SF1">
    <property type="entry name" value="PHOSPHOSERINE PHOSPHATASE RSBX"/>
    <property type="match status" value="1"/>
</dbReference>
<evidence type="ECO:0000313" key="3">
    <source>
        <dbReference type="Proteomes" id="UP000555564"/>
    </source>
</evidence>
<name>A0A7X0M882_9ACTN</name>
<dbReference type="InterPro" id="IPR003594">
    <property type="entry name" value="HATPase_dom"/>
</dbReference>
<dbReference type="SUPFAM" id="SSF81606">
    <property type="entry name" value="PP2C-like"/>
    <property type="match status" value="1"/>
</dbReference>
<protein>
    <submittedName>
        <fullName evidence="2">Anti-sigma regulatory factor (Ser/Thr protein kinase)</fullName>
    </submittedName>
</protein>
<dbReference type="SMART" id="SM00331">
    <property type="entry name" value="PP2C_SIG"/>
    <property type="match status" value="1"/>
</dbReference>
<evidence type="ECO:0000259" key="1">
    <source>
        <dbReference type="SMART" id="SM00331"/>
    </source>
</evidence>
<gene>
    <name evidence="2" type="ORF">BJ992_004528</name>
</gene>
<dbReference type="SUPFAM" id="SSF55874">
    <property type="entry name" value="ATPase domain of HSP90 chaperone/DNA topoisomerase II/histidine kinase"/>
    <property type="match status" value="1"/>
</dbReference>
<dbReference type="Pfam" id="PF07228">
    <property type="entry name" value="SpoIIE"/>
    <property type="match status" value="1"/>
</dbReference>
<dbReference type="RefSeq" id="WP_343072806.1">
    <property type="nucleotide sequence ID" value="NZ_BAAALO010000076.1"/>
</dbReference>
<dbReference type="InterPro" id="IPR036890">
    <property type="entry name" value="HATPase_C_sf"/>
</dbReference>
<dbReference type="Proteomes" id="UP000555564">
    <property type="component" value="Unassembled WGS sequence"/>
</dbReference>
<organism evidence="2 3">
    <name type="scientific">Sphaerisporangium rubeum</name>
    <dbReference type="NCBI Taxonomy" id="321317"/>
    <lineage>
        <taxon>Bacteria</taxon>
        <taxon>Bacillati</taxon>
        <taxon>Actinomycetota</taxon>
        <taxon>Actinomycetes</taxon>
        <taxon>Streptosporangiales</taxon>
        <taxon>Streptosporangiaceae</taxon>
        <taxon>Sphaerisporangium</taxon>
    </lineage>
</organism>
<dbReference type="EMBL" id="JACHIU010000001">
    <property type="protein sequence ID" value="MBB6475097.1"/>
    <property type="molecule type" value="Genomic_DNA"/>
</dbReference>